<dbReference type="EMBL" id="MVGT01002091">
    <property type="protein sequence ID" value="OVA09386.1"/>
    <property type="molecule type" value="Genomic_DNA"/>
</dbReference>
<dbReference type="Proteomes" id="UP000195402">
    <property type="component" value="Unassembled WGS sequence"/>
</dbReference>
<comment type="caution">
    <text evidence="2">The sequence shown here is derived from an EMBL/GenBank/DDBJ whole genome shotgun (WGS) entry which is preliminary data.</text>
</comment>
<dbReference type="AlphaFoldDB" id="A0A200QG09"/>
<dbReference type="FunCoup" id="A0A200QG09">
    <property type="interactions" value="107"/>
</dbReference>
<evidence type="ECO:0000313" key="2">
    <source>
        <dbReference type="EMBL" id="OVA09386.1"/>
    </source>
</evidence>
<proteinExistence type="predicted"/>
<sequence length="231" mass="26986">MLKPFICGSGNFLQEEEDNPAWISSSSSSSPRRKSRIRSNSFNTNNNKNNKNPYSNRGRDKFETVLAELDERRQKIYEKYMGSQDQIEMVRFVYSNSKGWVPIVIKLRDQKQKDKAAEDHKEKQNSDNSEAEFMNKSSPITEVSEEEPKPVDSDGMKQKKNRVLVVKKNFVRSFAIICTSIFWYLMPLMKQGNKEQINLMMRRSMKKKIKKDFFRSKSEQKMNTAGLSSPR</sequence>
<keyword evidence="3" id="KW-1185">Reference proteome</keyword>
<dbReference type="InParanoid" id="A0A200QG09"/>
<evidence type="ECO:0000256" key="1">
    <source>
        <dbReference type="SAM" id="MobiDB-lite"/>
    </source>
</evidence>
<dbReference type="PANTHER" id="PTHR35275">
    <property type="entry name" value="ZCF37"/>
    <property type="match status" value="1"/>
</dbReference>
<feature type="compositionally biased region" description="Basic and acidic residues" evidence="1">
    <location>
        <begin position="112"/>
        <end position="125"/>
    </location>
</feature>
<gene>
    <name evidence="2" type="ORF">BVC80_8915g38</name>
</gene>
<name>A0A200QG09_MACCD</name>
<organism evidence="2 3">
    <name type="scientific">Macleaya cordata</name>
    <name type="common">Five-seeded plume-poppy</name>
    <name type="synonym">Bocconia cordata</name>
    <dbReference type="NCBI Taxonomy" id="56857"/>
    <lineage>
        <taxon>Eukaryota</taxon>
        <taxon>Viridiplantae</taxon>
        <taxon>Streptophyta</taxon>
        <taxon>Embryophyta</taxon>
        <taxon>Tracheophyta</taxon>
        <taxon>Spermatophyta</taxon>
        <taxon>Magnoliopsida</taxon>
        <taxon>Ranunculales</taxon>
        <taxon>Papaveraceae</taxon>
        <taxon>Papaveroideae</taxon>
        <taxon>Macleaya</taxon>
    </lineage>
</organism>
<feature type="region of interest" description="Disordered" evidence="1">
    <location>
        <begin position="112"/>
        <end position="156"/>
    </location>
</feature>
<evidence type="ECO:0000313" key="3">
    <source>
        <dbReference type="Proteomes" id="UP000195402"/>
    </source>
</evidence>
<dbReference type="OrthoDB" id="1932497at2759"/>
<reference evidence="2 3" key="1">
    <citation type="journal article" date="2017" name="Mol. Plant">
        <title>The Genome of Medicinal Plant Macleaya cordata Provides New Insights into Benzylisoquinoline Alkaloids Metabolism.</title>
        <authorList>
            <person name="Liu X."/>
            <person name="Liu Y."/>
            <person name="Huang P."/>
            <person name="Ma Y."/>
            <person name="Qing Z."/>
            <person name="Tang Q."/>
            <person name="Cao H."/>
            <person name="Cheng P."/>
            <person name="Zheng Y."/>
            <person name="Yuan Z."/>
            <person name="Zhou Y."/>
            <person name="Liu J."/>
            <person name="Tang Z."/>
            <person name="Zhuo Y."/>
            <person name="Zhang Y."/>
            <person name="Yu L."/>
            <person name="Huang J."/>
            <person name="Yang P."/>
            <person name="Peng Q."/>
            <person name="Zhang J."/>
            <person name="Jiang W."/>
            <person name="Zhang Z."/>
            <person name="Lin K."/>
            <person name="Ro D.K."/>
            <person name="Chen X."/>
            <person name="Xiong X."/>
            <person name="Shang Y."/>
            <person name="Huang S."/>
            <person name="Zeng J."/>
        </authorList>
    </citation>
    <scope>NUCLEOTIDE SEQUENCE [LARGE SCALE GENOMIC DNA]</scope>
    <source>
        <strain evidence="3">cv. BLH2017</strain>
        <tissue evidence="2">Root</tissue>
    </source>
</reference>
<feature type="compositionally biased region" description="Basic and acidic residues" evidence="1">
    <location>
        <begin position="146"/>
        <end position="156"/>
    </location>
</feature>
<feature type="compositionally biased region" description="Low complexity" evidence="1">
    <location>
        <begin position="38"/>
        <end position="56"/>
    </location>
</feature>
<accession>A0A200QG09</accession>
<dbReference type="PANTHER" id="PTHR35275:SF1">
    <property type="entry name" value="OS07G0585900 PROTEIN"/>
    <property type="match status" value="1"/>
</dbReference>
<dbReference type="InterPro" id="IPR045880">
    <property type="entry name" value="ZCF37"/>
</dbReference>
<dbReference type="OMA" id="KHATPLD"/>
<protein>
    <submittedName>
        <fullName evidence="2">Uncharacterized protein</fullName>
    </submittedName>
</protein>
<feature type="region of interest" description="Disordered" evidence="1">
    <location>
        <begin position="18"/>
        <end position="60"/>
    </location>
</feature>
<dbReference type="STRING" id="56857.A0A200QG09"/>